<keyword evidence="2" id="KW-1185">Reference proteome</keyword>
<accession>A0AAV4EZ72</accession>
<evidence type="ECO:0008006" key="3">
    <source>
        <dbReference type="Google" id="ProtNLM"/>
    </source>
</evidence>
<name>A0AAV4EZ72_9GAST</name>
<gene>
    <name evidence="1" type="ORF">ElyMa_005548200</name>
</gene>
<sequence length="140" mass="15439">MASVAVIVGGAVVNALAFSGSNYLFSMLKGSDAAEERKRHDTAIERLLAAHAKWSQRRTARLDWINEDLHRQTHAVQTFHDVDAALREYAHVTGENLGSLDPEPQLSDFYTPSDAQKDREIAFVVLGMAATGLLAYKLSR</sequence>
<evidence type="ECO:0000313" key="2">
    <source>
        <dbReference type="Proteomes" id="UP000762676"/>
    </source>
</evidence>
<dbReference type="EMBL" id="BMAT01011069">
    <property type="protein sequence ID" value="GFR66076.1"/>
    <property type="molecule type" value="Genomic_DNA"/>
</dbReference>
<proteinExistence type="predicted"/>
<evidence type="ECO:0000313" key="1">
    <source>
        <dbReference type="EMBL" id="GFR66076.1"/>
    </source>
</evidence>
<reference evidence="1 2" key="1">
    <citation type="journal article" date="2021" name="Elife">
        <title>Chloroplast acquisition without the gene transfer in kleptoplastic sea slugs, Plakobranchus ocellatus.</title>
        <authorList>
            <person name="Maeda T."/>
            <person name="Takahashi S."/>
            <person name="Yoshida T."/>
            <person name="Shimamura S."/>
            <person name="Takaki Y."/>
            <person name="Nagai Y."/>
            <person name="Toyoda A."/>
            <person name="Suzuki Y."/>
            <person name="Arimoto A."/>
            <person name="Ishii H."/>
            <person name="Satoh N."/>
            <person name="Nishiyama T."/>
            <person name="Hasebe M."/>
            <person name="Maruyama T."/>
            <person name="Minagawa J."/>
            <person name="Obokata J."/>
            <person name="Shigenobu S."/>
        </authorList>
    </citation>
    <scope>NUCLEOTIDE SEQUENCE [LARGE SCALE GENOMIC DNA]</scope>
</reference>
<comment type="caution">
    <text evidence="1">The sequence shown here is derived from an EMBL/GenBank/DDBJ whole genome shotgun (WGS) entry which is preliminary data.</text>
</comment>
<organism evidence="1 2">
    <name type="scientific">Elysia marginata</name>
    <dbReference type="NCBI Taxonomy" id="1093978"/>
    <lineage>
        <taxon>Eukaryota</taxon>
        <taxon>Metazoa</taxon>
        <taxon>Spiralia</taxon>
        <taxon>Lophotrochozoa</taxon>
        <taxon>Mollusca</taxon>
        <taxon>Gastropoda</taxon>
        <taxon>Heterobranchia</taxon>
        <taxon>Euthyneura</taxon>
        <taxon>Panpulmonata</taxon>
        <taxon>Sacoglossa</taxon>
        <taxon>Placobranchoidea</taxon>
        <taxon>Plakobranchidae</taxon>
        <taxon>Elysia</taxon>
    </lineage>
</organism>
<protein>
    <recommendedName>
        <fullName evidence="3">Cathepsin propeptide inhibitor domain-containing protein</fullName>
    </recommendedName>
</protein>
<dbReference type="Proteomes" id="UP000762676">
    <property type="component" value="Unassembled WGS sequence"/>
</dbReference>
<dbReference type="AlphaFoldDB" id="A0AAV4EZ72"/>